<sequence length="195" mass="20596">MRGARVLTATLCALAMASCTPVPQKKADGRVDEPLPAVTTTVPSLPPRPRELRLDDVDPCAVLSPEQRLALSLDNPPSAYVETGFGNAKACTMRSNISGNVVRLALVTVEGVGVWLSENAQVHAEQTTVAGFPGLTVRTPGMDNVCNVEVDVAEGQFLDVMFRDGGNETAVKQDTLCQGAQRAAEAAVAGLLQRR</sequence>
<evidence type="ECO:0000313" key="1">
    <source>
        <dbReference type="EMBL" id="TQM82735.1"/>
    </source>
</evidence>
<organism evidence="1 2">
    <name type="scientific">Saccharothrix saharensis</name>
    <dbReference type="NCBI Taxonomy" id="571190"/>
    <lineage>
        <taxon>Bacteria</taxon>
        <taxon>Bacillati</taxon>
        <taxon>Actinomycetota</taxon>
        <taxon>Actinomycetes</taxon>
        <taxon>Pseudonocardiales</taxon>
        <taxon>Pseudonocardiaceae</taxon>
        <taxon>Saccharothrix</taxon>
    </lineage>
</organism>
<gene>
    <name evidence="1" type="ORF">FHX81_5145</name>
</gene>
<dbReference type="EMBL" id="VFPP01000001">
    <property type="protein sequence ID" value="TQM82735.1"/>
    <property type="molecule type" value="Genomic_DNA"/>
</dbReference>
<dbReference type="AlphaFoldDB" id="A0A543JIU7"/>
<protein>
    <submittedName>
        <fullName evidence="1">Uncharacterized protein DUF3558</fullName>
    </submittedName>
</protein>
<accession>A0A543JIU7</accession>
<evidence type="ECO:0000313" key="2">
    <source>
        <dbReference type="Proteomes" id="UP000316628"/>
    </source>
</evidence>
<name>A0A543JIU7_9PSEU</name>
<dbReference type="RefSeq" id="WP_141980515.1">
    <property type="nucleotide sequence ID" value="NZ_VFPP01000001.1"/>
</dbReference>
<dbReference type="OrthoDB" id="5184069at2"/>
<comment type="caution">
    <text evidence="1">The sequence shown here is derived from an EMBL/GenBank/DDBJ whole genome shotgun (WGS) entry which is preliminary data.</text>
</comment>
<dbReference type="Proteomes" id="UP000316628">
    <property type="component" value="Unassembled WGS sequence"/>
</dbReference>
<dbReference type="Pfam" id="PF12079">
    <property type="entry name" value="DUF3558"/>
    <property type="match status" value="1"/>
</dbReference>
<dbReference type="PROSITE" id="PS51257">
    <property type="entry name" value="PROKAR_LIPOPROTEIN"/>
    <property type="match status" value="1"/>
</dbReference>
<reference evidence="1 2" key="1">
    <citation type="submission" date="2019-06" db="EMBL/GenBank/DDBJ databases">
        <title>Sequencing the genomes of 1000 actinobacteria strains.</title>
        <authorList>
            <person name="Klenk H.-P."/>
        </authorList>
    </citation>
    <scope>NUCLEOTIDE SEQUENCE [LARGE SCALE GENOMIC DNA]</scope>
    <source>
        <strain evidence="1 2">DSM 45456</strain>
    </source>
</reference>
<proteinExistence type="predicted"/>
<keyword evidence="2" id="KW-1185">Reference proteome</keyword>
<dbReference type="InterPro" id="IPR024520">
    <property type="entry name" value="DUF3558"/>
</dbReference>